<feature type="transmembrane region" description="Helical" evidence="1">
    <location>
        <begin position="212"/>
        <end position="234"/>
    </location>
</feature>
<sequence length="237" mass="26443">MFESVVKLQGRPSSNLSIPCDRAFSRSNAEQRGLRPPAATYLPRRDFESYAFFAPIGIDHSANAQSGSQNPEKEPLERHSPYFHNLPYNHSEITLANHEEDGDDDRPKEQAVWILVGNLKSGKIPSHLPIRNQQIYLSALLPLLALLMALYTLLMAALLLLLYPLCFCLKHWPTCAPFRHVLSPLLVFQLGLVYSSYDIVHPVRSKISGIMVVVSVSMLSPLYSMAIAVATWVAGAF</sequence>
<keyword evidence="3" id="KW-1185">Reference proteome</keyword>
<reference evidence="2" key="1">
    <citation type="submission" date="2021-03" db="EMBL/GenBank/DDBJ databases">
        <authorList>
            <person name="Tagirdzhanova G."/>
        </authorList>
    </citation>
    <scope>NUCLEOTIDE SEQUENCE</scope>
</reference>
<evidence type="ECO:0000313" key="2">
    <source>
        <dbReference type="EMBL" id="CAF9940707.1"/>
    </source>
</evidence>
<protein>
    <submittedName>
        <fullName evidence="2">Uncharacterized protein</fullName>
    </submittedName>
</protein>
<dbReference type="Proteomes" id="UP000664203">
    <property type="component" value="Unassembled WGS sequence"/>
</dbReference>
<organism evidence="2 3">
    <name type="scientific">Alectoria fallacina</name>
    <dbReference type="NCBI Taxonomy" id="1903189"/>
    <lineage>
        <taxon>Eukaryota</taxon>
        <taxon>Fungi</taxon>
        <taxon>Dikarya</taxon>
        <taxon>Ascomycota</taxon>
        <taxon>Pezizomycotina</taxon>
        <taxon>Lecanoromycetes</taxon>
        <taxon>OSLEUM clade</taxon>
        <taxon>Lecanoromycetidae</taxon>
        <taxon>Lecanorales</taxon>
        <taxon>Lecanorineae</taxon>
        <taxon>Parmeliaceae</taxon>
        <taxon>Alectoria</taxon>
    </lineage>
</organism>
<gene>
    <name evidence="2" type="ORF">ALECFALPRED_008798</name>
</gene>
<name>A0A8H3J4U3_9LECA</name>
<keyword evidence="1" id="KW-1133">Transmembrane helix</keyword>
<accession>A0A8H3J4U3</accession>
<feature type="transmembrane region" description="Helical" evidence="1">
    <location>
        <begin position="135"/>
        <end position="161"/>
    </location>
</feature>
<evidence type="ECO:0000256" key="1">
    <source>
        <dbReference type="SAM" id="Phobius"/>
    </source>
</evidence>
<dbReference type="AlphaFoldDB" id="A0A8H3J4U3"/>
<feature type="transmembrane region" description="Helical" evidence="1">
    <location>
        <begin position="181"/>
        <end position="200"/>
    </location>
</feature>
<keyword evidence="1" id="KW-0472">Membrane</keyword>
<dbReference type="EMBL" id="CAJPDR010000619">
    <property type="protein sequence ID" value="CAF9940707.1"/>
    <property type="molecule type" value="Genomic_DNA"/>
</dbReference>
<proteinExistence type="predicted"/>
<keyword evidence="1" id="KW-0812">Transmembrane</keyword>
<comment type="caution">
    <text evidence="2">The sequence shown here is derived from an EMBL/GenBank/DDBJ whole genome shotgun (WGS) entry which is preliminary data.</text>
</comment>
<evidence type="ECO:0000313" key="3">
    <source>
        <dbReference type="Proteomes" id="UP000664203"/>
    </source>
</evidence>